<accession>A0AAE0T3A3</accession>
<dbReference type="Proteomes" id="UP001195483">
    <property type="component" value="Unassembled WGS sequence"/>
</dbReference>
<organism evidence="1 2">
    <name type="scientific">Potamilus streckersoni</name>
    <dbReference type="NCBI Taxonomy" id="2493646"/>
    <lineage>
        <taxon>Eukaryota</taxon>
        <taxon>Metazoa</taxon>
        <taxon>Spiralia</taxon>
        <taxon>Lophotrochozoa</taxon>
        <taxon>Mollusca</taxon>
        <taxon>Bivalvia</taxon>
        <taxon>Autobranchia</taxon>
        <taxon>Heteroconchia</taxon>
        <taxon>Palaeoheterodonta</taxon>
        <taxon>Unionida</taxon>
        <taxon>Unionoidea</taxon>
        <taxon>Unionidae</taxon>
        <taxon>Ambleminae</taxon>
        <taxon>Lampsilini</taxon>
        <taxon>Potamilus</taxon>
    </lineage>
</organism>
<keyword evidence="2" id="KW-1185">Reference proteome</keyword>
<dbReference type="EMBL" id="JAEAOA010002338">
    <property type="protein sequence ID" value="KAK3602470.1"/>
    <property type="molecule type" value="Genomic_DNA"/>
</dbReference>
<gene>
    <name evidence="1" type="ORF">CHS0354_040535</name>
</gene>
<dbReference type="AlphaFoldDB" id="A0AAE0T3A3"/>
<reference evidence="1" key="3">
    <citation type="submission" date="2023-05" db="EMBL/GenBank/DDBJ databases">
        <authorList>
            <person name="Smith C.H."/>
        </authorList>
    </citation>
    <scope>NUCLEOTIDE SEQUENCE</scope>
    <source>
        <strain evidence="1">CHS0354</strain>
        <tissue evidence="1">Mantle</tissue>
    </source>
</reference>
<reference evidence="1" key="1">
    <citation type="journal article" date="2021" name="Genome Biol. Evol.">
        <title>A High-Quality Reference Genome for a Parasitic Bivalve with Doubly Uniparental Inheritance (Bivalvia: Unionida).</title>
        <authorList>
            <person name="Smith C.H."/>
        </authorList>
    </citation>
    <scope>NUCLEOTIDE SEQUENCE</scope>
    <source>
        <strain evidence="1">CHS0354</strain>
    </source>
</reference>
<feature type="non-terminal residue" evidence="1">
    <location>
        <position position="76"/>
    </location>
</feature>
<reference evidence="1" key="2">
    <citation type="journal article" date="2021" name="Genome Biol. Evol.">
        <title>Developing a high-quality reference genome for a parasitic bivalve with doubly uniparental inheritance (Bivalvia: Unionida).</title>
        <authorList>
            <person name="Smith C.H."/>
        </authorList>
    </citation>
    <scope>NUCLEOTIDE SEQUENCE</scope>
    <source>
        <strain evidence="1">CHS0354</strain>
        <tissue evidence="1">Mantle</tissue>
    </source>
</reference>
<name>A0AAE0T3A3_9BIVA</name>
<comment type="caution">
    <text evidence="1">The sequence shown here is derived from an EMBL/GenBank/DDBJ whole genome shotgun (WGS) entry which is preliminary data.</text>
</comment>
<sequence>MCTGMNKCGTLLSGNMRTYLQSVWGFNDETNSQRNNGDLFGGNGSHLTDVFINQKCAISTKKFIIKILDAKQPILI</sequence>
<evidence type="ECO:0000313" key="1">
    <source>
        <dbReference type="EMBL" id="KAK3602470.1"/>
    </source>
</evidence>
<evidence type="ECO:0000313" key="2">
    <source>
        <dbReference type="Proteomes" id="UP001195483"/>
    </source>
</evidence>
<proteinExistence type="predicted"/>
<protein>
    <submittedName>
        <fullName evidence="1">Uncharacterized protein</fullName>
    </submittedName>
</protein>